<evidence type="ECO:0000313" key="1">
    <source>
        <dbReference type="EMBL" id="KAF0029837.1"/>
    </source>
</evidence>
<comment type="caution">
    <text evidence="1">The sequence shown here is derived from an EMBL/GenBank/DDBJ whole genome shotgun (WGS) entry which is preliminary data.</text>
</comment>
<accession>A0A6A4S9J1</accession>
<dbReference type="EMBL" id="VEVO01000016">
    <property type="protein sequence ID" value="KAF0029837.1"/>
    <property type="molecule type" value="Genomic_DNA"/>
</dbReference>
<name>A0A6A4S9J1_SCOMX</name>
<dbReference type="AlphaFoldDB" id="A0A6A4S9J1"/>
<proteinExistence type="predicted"/>
<organism evidence="1 2">
    <name type="scientific">Scophthalmus maximus</name>
    <name type="common">Turbot</name>
    <name type="synonym">Psetta maxima</name>
    <dbReference type="NCBI Taxonomy" id="52904"/>
    <lineage>
        <taxon>Eukaryota</taxon>
        <taxon>Metazoa</taxon>
        <taxon>Chordata</taxon>
        <taxon>Craniata</taxon>
        <taxon>Vertebrata</taxon>
        <taxon>Euteleostomi</taxon>
        <taxon>Actinopterygii</taxon>
        <taxon>Neopterygii</taxon>
        <taxon>Teleostei</taxon>
        <taxon>Neoteleostei</taxon>
        <taxon>Acanthomorphata</taxon>
        <taxon>Carangaria</taxon>
        <taxon>Pleuronectiformes</taxon>
        <taxon>Pleuronectoidei</taxon>
        <taxon>Scophthalmidae</taxon>
        <taxon>Scophthalmus</taxon>
    </lineage>
</organism>
<dbReference type="Proteomes" id="UP000438429">
    <property type="component" value="Unassembled WGS sequence"/>
</dbReference>
<gene>
    <name evidence="1" type="ORF">F2P81_018942</name>
</gene>
<evidence type="ECO:0000313" key="2">
    <source>
        <dbReference type="Proteomes" id="UP000438429"/>
    </source>
</evidence>
<protein>
    <submittedName>
        <fullName evidence="1">Uncharacterized protein</fullName>
    </submittedName>
</protein>
<reference evidence="1 2" key="1">
    <citation type="submission" date="2019-06" db="EMBL/GenBank/DDBJ databases">
        <title>Draft genomes of female and male turbot (Scophthalmus maximus).</title>
        <authorList>
            <person name="Xu H."/>
            <person name="Xu X.-W."/>
            <person name="Shao C."/>
            <person name="Chen S."/>
        </authorList>
    </citation>
    <scope>NUCLEOTIDE SEQUENCE [LARGE SCALE GENOMIC DNA]</scope>
    <source>
        <strain evidence="1">Ysfricsl-2016a</strain>
        <tissue evidence="1">Blood</tissue>
    </source>
</reference>
<sequence length="70" mass="8114">MRSAVRGSRYTVTPLQVNEQKDTEHPSAPLIWPHFVIVEDANFWPRPLLLTAVTNYTQLSRLSEPRQLKL</sequence>